<evidence type="ECO:0000313" key="3">
    <source>
        <dbReference type="Proteomes" id="UP000324222"/>
    </source>
</evidence>
<protein>
    <submittedName>
        <fullName evidence="2">Uncharacterized protein</fullName>
    </submittedName>
</protein>
<dbReference type="AlphaFoldDB" id="A0A5B7CKX0"/>
<evidence type="ECO:0000313" key="2">
    <source>
        <dbReference type="EMBL" id="MPC10247.1"/>
    </source>
</evidence>
<comment type="caution">
    <text evidence="2">The sequence shown here is derived from an EMBL/GenBank/DDBJ whole genome shotgun (WGS) entry which is preliminary data.</text>
</comment>
<sequence length="98" mass="10935">MSEAMYGSASQSYTLWSVMAGGGRKAHCSPLRVSYLPRADKERPLMGGIKSVTEWKRSVETKTVRAREEEREWRRVLEQSGPGKEENGGGASRGMPLY</sequence>
<dbReference type="Proteomes" id="UP000324222">
    <property type="component" value="Unassembled WGS sequence"/>
</dbReference>
<reference evidence="2 3" key="1">
    <citation type="submission" date="2019-05" db="EMBL/GenBank/DDBJ databases">
        <title>Another draft genome of Portunus trituberculatus and its Hox gene families provides insights of decapod evolution.</title>
        <authorList>
            <person name="Jeong J.-H."/>
            <person name="Song I."/>
            <person name="Kim S."/>
            <person name="Choi T."/>
            <person name="Kim D."/>
            <person name="Ryu S."/>
            <person name="Kim W."/>
        </authorList>
    </citation>
    <scope>NUCLEOTIDE SEQUENCE [LARGE SCALE GENOMIC DNA]</scope>
    <source>
        <tissue evidence="2">Muscle</tissue>
    </source>
</reference>
<gene>
    <name evidence="2" type="ORF">E2C01_002879</name>
</gene>
<organism evidence="2 3">
    <name type="scientific">Portunus trituberculatus</name>
    <name type="common">Swimming crab</name>
    <name type="synonym">Neptunus trituberculatus</name>
    <dbReference type="NCBI Taxonomy" id="210409"/>
    <lineage>
        <taxon>Eukaryota</taxon>
        <taxon>Metazoa</taxon>
        <taxon>Ecdysozoa</taxon>
        <taxon>Arthropoda</taxon>
        <taxon>Crustacea</taxon>
        <taxon>Multicrustacea</taxon>
        <taxon>Malacostraca</taxon>
        <taxon>Eumalacostraca</taxon>
        <taxon>Eucarida</taxon>
        <taxon>Decapoda</taxon>
        <taxon>Pleocyemata</taxon>
        <taxon>Brachyura</taxon>
        <taxon>Eubrachyura</taxon>
        <taxon>Portunoidea</taxon>
        <taxon>Portunidae</taxon>
        <taxon>Portuninae</taxon>
        <taxon>Portunus</taxon>
    </lineage>
</organism>
<name>A0A5B7CKX0_PORTR</name>
<evidence type="ECO:0000256" key="1">
    <source>
        <dbReference type="SAM" id="MobiDB-lite"/>
    </source>
</evidence>
<feature type="compositionally biased region" description="Basic and acidic residues" evidence="1">
    <location>
        <begin position="67"/>
        <end position="87"/>
    </location>
</feature>
<dbReference type="EMBL" id="VSRR010000107">
    <property type="protein sequence ID" value="MPC10247.1"/>
    <property type="molecule type" value="Genomic_DNA"/>
</dbReference>
<proteinExistence type="predicted"/>
<accession>A0A5B7CKX0</accession>
<feature type="region of interest" description="Disordered" evidence="1">
    <location>
        <begin position="67"/>
        <end position="98"/>
    </location>
</feature>
<keyword evidence="3" id="KW-1185">Reference proteome</keyword>